<dbReference type="InterPro" id="IPR040980">
    <property type="entry name" value="SWI2_SNF2"/>
</dbReference>
<feature type="domain" description="Helicase ATP-binding" evidence="1">
    <location>
        <begin position="47"/>
        <end position="248"/>
    </location>
</feature>
<keyword evidence="2" id="KW-0378">Hydrolase</keyword>
<reference evidence="3" key="1">
    <citation type="submission" date="2017-09" db="EMBL/GenBank/DDBJ databases">
        <title>Depth-based differentiation of microbial function through sediment-hosted aquifers and enrichment of novel symbionts in the deep terrestrial subsurface.</title>
        <authorList>
            <person name="Probst A.J."/>
            <person name="Ladd B."/>
            <person name="Jarett J.K."/>
            <person name="Geller-Mcgrath D.E."/>
            <person name="Sieber C.M.K."/>
            <person name="Emerson J.B."/>
            <person name="Anantharaman K."/>
            <person name="Thomas B.C."/>
            <person name="Malmstrom R."/>
            <person name="Stieglmeier M."/>
            <person name="Klingl A."/>
            <person name="Woyke T."/>
            <person name="Ryan C.M."/>
            <person name="Banfield J.F."/>
        </authorList>
    </citation>
    <scope>NUCLEOTIDE SEQUENCE [LARGE SCALE GENOMIC DNA]</scope>
</reference>
<evidence type="ECO:0000313" key="2">
    <source>
        <dbReference type="EMBL" id="PIZ35897.1"/>
    </source>
</evidence>
<dbReference type="Pfam" id="PF18766">
    <property type="entry name" value="SWI2_SNF2"/>
    <property type="match status" value="1"/>
</dbReference>
<dbReference type="PANTHER" id="PTHR42927">
    <property type="entry name" value="HELICASE SUPERFAMILY 1 AND 2 DOMAIN-CONTAINING PROTEIN"/>
    <property type="match status" value="1"/>
</dbReference>
<accession>A0A2M7T5W9</accession>
<feature type="non-terminal residue" evidence="2">
    <location>
        <position position="1"/>
    </location>
</feature>
<dbReference type="SUPFAM" id="SSF52540">
    <property type="entry name" value="P-loop containing nucleoside triphosphate hydrolases"/>
    <property type="match status" value="1"/>
</dbReference>
<dbReference type="GO" id="GO:0004519">
    <property type="term" value="F:endonuclease activity"/>
    <property type="evidence" value="ECO:0007669"/>
    <property type="project" value="UniProtKB-KW"/>
</dbReference>
<organism evidence="2 3">
    <name type="scientific">Candidatus Aquicultor secundus</name>
    <dbReference type="NCBI Taxonomy" id="1973895"/>
    <lineage>
        <taxon>Bacteria</taxon>
        <taxon>Bacillati</taxon>
        <taxon>Actinomycetota</taxon>
        <taxon>Candidatus Aquicultoria</taxon>
        <taxon>Candidatus Aquicultorales</taxon>
        <taxon>Candidatus Aquicultoraceae</taxon>
        <taxon>Candidatus Aquicultor</taxon>
    </lineage>
</organism>
<dbReference type="Proteomes" id="UP000230956">
    <property type="component" value="Unassembled WGS sequence"/>
</dbReference>
<dbReference type="InterPro" id="IPR014001">
    <property type="entry name" value="Helicase_ATP-bd"/>
</dbReference>
<gene>
    <name evidence="2" type="ORF">COY37_09500</name>
</gene>
<proteinExistence type="predicted"/>
<dbReference type="Gene3D" id="3.40.50.300">
    <property type="entry name" value="P-loop containing nucleotide triphosphate hydrolases"/>
    <property type="match status" value="2"/>
</dbReference>
<evidence type="ECO:0000259" key="1">
    <source>
        <dbReference type="PROSITE" id="PS51192"/>
    </source>
</evidence>
<evidence type="ECO:0000313" key="3">
    <source>
        <dbReference type="Proteomes" id="UP000230956"/>
    </source>
</evidence>
<dbReference type="PANTHER" id="PTHR42927:SF1">
    <property type="entry name" value="HELICASE SUPERFAMILY 1 AND 2 DOMAIN-CONTAINING PROTEIN"/>
    <property type="match status" value="1"/>
</dbReference>
<sequence>DSVLNLIQNFVQVVEEEDDKGKKTGKRSLIFPRYHQLDAVRRLVSDARAKGSGHKYLIQHSAGSGKSNSIAWLSHQLANLHDMEDERVFDSIIVITDRRVLDRQLQRTVRQFEQTLGMVENIDQTSRQLKAALEDGKNIIVTTLQKFPVIADDMSALPGKRFAVIIDEAHSSQSGESTKSLKIVLYNGNLEEAELEDGVEEEDPEDRIVDEMKKRGQLPNVSYFAFTATPKPKTLELFGTLEPDGRFAPFSLYTMRQAIEERFIMDVLDNYTTYKSYFNILKKIEDDPRYDKKKAAFLMRLFVDLHEHTISKKVAIIIEHFVEHSMGRIDGKAKAMIVTRSRLHAVRYRLAVDKYLKEKGHSFKVLVAFSGTVRDGGRDYT</sequence>
<dbReference type="EMBL" id="PFNG01000221">
    <property type="protein sequence ID" value="PIZ35897.1"/>
    <property type="molecule type" value="Genomic_DNA"/>
</dbReference>
<dbReference type="SMART" id="SM00487">
    <property type="entry name" value="DEXDc"/>
    <property type="match status" value="1"/>
</dbReference>
<dbReference type="AlphaFoldDB" id="A0A2M7T5W9"/>
<keyword evidence="2" id="KW-0255">Endonuclease</keyword>
<dbReference type="RefSeq" id="WP_286977363.1">
    <property type="nucleotide sequence ID" value="NZ_PFNG01000221.1"/>
</dbReference>
<keyword evidence="2" id="KW-0540">Nuclease</keyword>
<feature type="non-terminal residue" evidence="2">
    <location>
        <position position="381"/>
    </location>
</feature>
<comment type="caution">
    <text evidence="2">The sequence shown here is derived from an EMBL/GenBank/DDBJ whole genome shotgun (WGS) entry which is preliminary data.</text>
</comment>
<dbReference type="InterPro" id="IPR027417">
    <property type="entry name" value="P-loop_NTPase"/>
</dbReference>
<protein>
    <submittedName>
        <fullName evidence="2">Type I restriction endonuclease subunit R</fullName>
    </submittedName>
</protein>
<name>A0A2M7T5W9_9ACTN</name>
<dbReference type="PROSITE" id="PS51192">
    <property type="entry name" value="HELICASE_ATP_BIND_1"/>
    <property type="match status" value="1"/>
</dbReference>